<feature type="domain" description="RES" evidence="1">
    <location>
        <begin position="15"/>
        <end position="140"/>
    </location>
</feature>
<dbReference type="SMART" id="SM00953">
    <property type="entry name" value="RES"/>
    <property type="match status" value="1"/>
</dbReference>
<dbReference type="RefSeq" id="WP_092724549.1">
    <property type="nucleotide sequence ID" value="NZ_FNNO01000011.1"/>
</dbReference>
<proteinExistence type="predicted"/>
<dbReference type="Pfam" id="PF08808">
    <property type="entry name" value="RES"/>
    <property type="match status" value="1"/>
</dbReference>
<dbReference type="AlphaFoldDB" id="A0A8X8IIH3"/>
<accession>A0A8X8IIH3</accession>
<evidence type="ECO:0000313" key="3">
    <source>
        <dbReference type="Proteomes" id="UP000198711"/>
    </source>
</evidence>
<organism evidence="2 3">
    <name type="scientific">Hydrobacter penzbergensis</name>
    <dbReference type="NCBI Taxonomy" id="1235997"/>
    <lineage>
        <taxon>Bacteria</taxon>
        <taxon>Pseudomonadati</taxon>
        <taxon>Bacteroidota</taxon>
        <taxon>Chitinophagia</taxon>
        <taxon>Chitinophagales</taxon>
        <taxon>Chitinophagaceae</taxon>
        <taxon>Hydrobacter</taxon>
    </lineage>
</organism>
<gene>
    <name evidence="2" type="ORF">SAMN05444410_11187</name>
</gene>
<sequence length="151" mass="17557">MFVYRIVKSKKRTTDLSGTGAFYEGGRWNNEGVFALYTSEHEALALLEVLVHVQETELPPDMYVTRIEIDDKAPILAYPDKRLPKSWRLPGNIALKTLGDRILESNEYIGIKVRSAVMPTAYNYILNPRYPRYYDLVKVKDVYRLEIDKRL</sequence>
<reference evidence="2 3" key="1">
    <citation type="submission" date="2016-10" db="EMBL/GenBank/DDBJ databases">
        <authorList>
            <person name="Varghese N."/>
            <person name="Submissions S."/>
        </authorList>
    </citation>
    <scope>NUCLEOTIDE SEQUENCE [LARGE SCALE GENOMIC DNA]</scope>
    <source>
        <strain evidence="2 3">DSM 25353</strain>
    </source>
</reference>
<evidence type="ECO:0000313" key="2">
    <source>
        <dbReference type="EMBL" id="SDX23540.1"/>
    </source>
</evidence>
<keyword evidence="3" id="KW-1185">Reference proteome</keyword>
<protein>
    <submittedName>
        <fullName evidence="2">RES domain-containing protein</fullName>
    </submittedName>
</protein>
<dbReference type="InterPro" id="IPR014914">
    <property type="entry name" value="RES_dom"/>
</dbReference>
<dbReference type="Proteomes" id="UP000198711">
    <property type="component" value="Unassembled WGS sequence"/>
</dbReference>
<comment type="caution">
    <text evidence="2">The sequence shown here is derived from an EMBL/GenBank/DDBJ whole genome shotgun (WGS) entry which is preliminary data.</text>
</comment>
<evidence type="ECO:0000259" key="1">
    <source>
        <dbReference type="SMART" id="SM00953"/>
    </source>
</evidence>
<dbReference type="EMBL" id="FNNO01000011">
    <property type="protein sequence ID" value="SDX23540.1"/>
    <property type="molecule type" value="Genomic_DNA"/>
</dbReference>
<name>A0A8X8IIH3_9BACT</name>